<evidence type="ECO:0000256" key="3">
    <source>
        <dbReference type="ARBA" id="ARBA00022741"/>
    </source>
</evidence>
<dbReference type="PANTHER" id="PTHR22974:SF29">
    <property type="entry name" value="MITOGEN-ACTIVATED PROTEIN KINASE KINASE TTK FAMILY"/>
    <property type="match status" value="1"/>
</dbReference>
<evidence type="ECO:0000256" key="8">
    <source>
        <dbReference type="SAM" id="Phobius"/>
    </source>
</evidence>
<keyword evidence="3 6" id="KW-0547">Nucleotide-binding</keyword>
<accession>A0A5N6LI50</accession>
<protein>
    <recommendedName>
        <fullName evidence="9">Protein kinase domain-containing protein</fullName>
    </recommendedName>
</protein>
<dbReference type="Pfam" id="PF00069">
    <property type="entry name" value="Pkinase"/>
    <property type="match status" value="1"/>
</dbReference>
<dbReference type="Proteomes" id="UP000326396">
    <property type="component" value="Unassembled WGS sequence"/>
</dbReference>
<feature type="domain" description="Protein kinase" evidence="9">
    <location>
        <begin position="767"/>
        <end position="1060"/>
    </location>
</feature>
<evidence type="ECO:0000313" key="11">
    <source>
        <dbReference type="Proteomes" id="UP000326396"/>
    </source>
</evidence>
<dbReference type="SUPFAM" id="SSF81383">
    <property type="entry name" value="F-box domain"/>
    <property type="match status" value="1"/>
</dbReference>
<organism evidence="10 11">
    <name type="scientific">Mikania micrantha</name>
    <name type="common">bitter vine</name>
    <dbReference type="NCBI Taxonomy" id="192012"/>
    <lineage>
        <taxon>Eukaryota</taxon>
        <taxon>Viridiplantae</taxon>
        <taxon>Streptophyta</taxon>
        <taxon>Embryophyta</taxon>
        <taxon>Tracheophyta</taxon>
        <taxon>Spermatophyta</taxon>
        <taxon>Magnoliopsida</taxon>
        <taxon>eudicotyledons</taxon>
        <taxon>Gunneridae</taxon>
        <taxon>Pentapetalae</taxon>
        <taxon>asterids</taxon>
        <taxon>campanulids</taxon>
        <taxon>Asterales</taxon>
        <taxon>Asteraceae</taxon>
        <taxon>Asteroideae</taxon>
        <taxon>Heliantheae alliance</taxon>
        <taxon>Eupatorieae</taxon>
        <taxon>Mikania</taxon>
    </lineage>
</organism>
<dbReference type="SMART" id="SM00220">
    <property type="entry name" value="S_TKc"/>
    <property type="match status" value="1"/>
</dbReference>
<dbReference type="PROSITE" id="PS50011">
    <property type="entry name" value="PROTEIN_KINASE_DOM"/>
    <property type="match status" value="1"/>
</dbReference>
<name>A0A5N6LI50_9ASTR</name>
<dbReference type="FunFam" id="3.30.200.20:FF:000269">
    <property type="entry name" value="serine/threonine-protein kinase mph1 isoform X2"/>
    <property type="match status" value="1"/>
</dbReference>
<dbReference type="PANTHER" id="PTHR22974">
    <property type="entry name" value="MIXED LINEAGE PROTEIN KINASE"/>
    <property type="match status" value="1"/>
</dbReference>
<comment type="caution">
    <text evidence="10">The sequence shown here is derived from an EMBL/GenBank/DDBJ whole genome shotgun (WGS) entry which is preliminary data.</text>
</comment>
<proteinExistence type="predicted"/>
<dbReference type="CDD" id="cd14131">
    <property type="entry name" value="PKc_Mps1"/>
    <property type="match status" value="1"/>
</dbReference>
<keyword evidence="2" id="KW-0808">Transferase</keyword>
<keyword evidence="4" id="KW-0418">Kinase</keyword>
<dbReference type="InterPro" id="IPR008271">
    <property type="entry name" value="Ser/Thr_kinase_AS"/>
</dbReference>
<keyword evidence="5 6" id="KW-0067">ATP-binding</keyword>
<dbReference type="InterPro" id="IPR027084">
    <property type="entry name" value="Mps1_cat"/>
</dbReference>
<dbReference type="Gene3D" id="3.30.200.20">
    <property type="entry name" value="Phosphorylase Kinase, domain 1"/>
    <property type="match status" value="1"/>
</dbReference>
<gene>
    <name evidence="10" type="ORF">E3N88_42302</name>
</gene>
<dbReference type="GO" id="GO:0098813">
    <property type="term" value="P:nuclear chromosome segregation"/>
    <property type="evidence" value="ECO:0007669"/>
    <property type="project" value="UniProtKB-ARBA"/>
</dbReference>
<evidence type="ECO:0000259" key="9">
    <source>
        <dbReference type="PROSITE" id="PS50011"/>
    </source>
</evidence>
<keyword evidence="1" id="KW-0723">Serine/threonine-protein kinase</keyword>
<evidence type="ECO:0000256" key="2">
    <source>
        <dbReference type="ARBA" id="ARBA00022679"/>
    </source>
</evidence>
<keyword evidence="8" id="KW-0472">Membrane</keyword>
<feature type="binding site" evidence="6">
    <location>
        <position position="795"/>
    </location>
    <ligand>
        <name>ATP</name>
        <dbReference type="ChEBI" id="CHEBI:30616"/>
    </ligand>
</feature>
<dbReference type="GO" id="GO:0033316">
    <property type="term" value="P:meiotic spindle assembly checkpoint signaling"/>
    <property type="evidence" value="ECO:0007669"/>
    <property type="project" value="TreeGrafter"/>
</dbReference>
<dbReference type="Gene3D" id="1.10.510.10">
    <property type="entry name" value="Transferase(Phosphotransferase) domain 1"/>
    <property type="match status" value="1"/>
</dbReference>
<evidence type="ECO:0000256" key="5">
    <source>
        <dbReference type="ARBA" id="ARBA00022840"/>
    </source>
</evidence>
<dbReference type="GO" id="GO:0005524">
    <property type="term" value="F:ATP binding"/>
    <property type="evidence" value="ECO:0007669"/>
    <property type="project" value="UniProtKB-UniRule"/>
</dbReference>
<evidence type="ECO:0000256" key="1">
    <source>
        <dbReference type="ARBA" id="ARBA00022527"/>
    </source>
</evidence>
<dbReference type="FunFam" id="1.10.510.10:FF:000224">
    <property type="entry name" value="serine/threonine-protein kinase mph1 isoform X1"/>
    <property type="match status" value="1"/>
</dbReference>
<dbReference type="InterPro" id="IPR017441">
    <property type="entry name" value="Protein_kinase_ATP_BS"/>
</dbReference>
<dbReference type="InterPro" id="IPR036047">
    <property type="entry name" value="F-box-like_dom_sf"/>
</dbReference>
<dbReference type="Pfam" id="PF19270">
    <property type="entry name" value="FBO_C"/>
    <property type="match status" value="2"/>
</dbReference>
<keyword evidence="8" id="KW-0812">Transmembrane</keyword>
<dbReference type="GO" id="GO:0004712">
    <property type="term" value="F:protein serine/threonine/tyrosine kinase activity"/>
    <property type="evidence" value="ECO:0007669"/>
    <property type="project" value="TreeGrafter"/>
</dbReference>
<evidence type="ECO:0000256" key="6">
    <source>
        <dbReference type="PROSITE-ProRule" id="PRU10141"/>
    </source>
</evidence>
<feature type="transmembrane region" description="Helical" evidence="8">
    <location>
        <begin position="57"/>
        <end position="75"/>
    </location>
</feature>
<feature type="compositionally biased region" description="Basic and acidic residues" evidence="7">
    <location>
        <begin position="735"/>
        <end position="750"/>
    </location>
</feature>
<dbReference type="CDD" id="cd22151">
    <property type="entry name" value="F-box_AtGID2-like"/>
    <property type="match status" value="1"/>
</dbReference>
<dbReference type="PROSITE" id="PS00107">
    <property type="entry name" value="PROTEIN_KINASE_ATP"/>
    <property type="match status" value="1"/>
</dbReference>
<dbReference type="InterPro" id="IPR000719">
    <property type="entry name" value="Prot_kinase_dom"/>
</dbReference>
<dbReference type="SUPFAM" id="SSF56112">
    <property type="entry name" value="Protein kinase-like (PK-like)"/>
    <property type="match status" value="1"/>
</dbReference>
<dbReference type="AlphaFoldDB" id="A0A5N6LI50"/>
<dbReference type="GO" id="GO:0034501">
    <property type="term" value="P:protein localization to kinetochore"/>
    <property type="evidence" value="ECO:0007669"/>
    <property type="project" value="TreeGrafter"/>
</dbReference>
<keyword evidence="11" id="KW-1185">Reference proteome</keyword>
<reference evidence="10 11" key="1">
    <citation type="submission" date="2019-05" db="EMBL/GenBank/DDBJ databases">
        <title>Mikania micrantha, genome provides insights into the molecular mechanism of rapid growth.</title>
        <authorList>
            <person name="Liu B."/>
        </authorList>
    </citation>
    <scope>NUCLEOTIDE SEQUENCE [LARGE SCALE GENOMIC DNA]</scope>
    <source>
        <strain evidence="10">NLD-2019</strain>
        <tissue evidence="10">Leaf</tissue>
    </source>
</reference>
<dbReference type="GO" id="GO:0000776">
    <property type="term" value="C:kinetochore"/>
    <property type="evidence" value="ECO:0007669"/>
    <property type="project" value="TreeGrafter"/>
</dbReference>
<dbReference type="GO" id="GO:0004674">
    <property type="term" value="F:protein serine/threonine kinase activity"/>
    <property type="evidence" value="ECO:0007669"/>
    <property type="project" value="UniProtKB-KW"/>
</dbReference>
<dbReference type="EMBL" id="SZYD01000486">
    <property type="protein sequence ID" value="KAD1781284.1"/>
    <property type="molecule type" value="Genomic_DNA"/>
</dbReference>
<dbReference type="OrthoDB" id="20524at2759"/>
<evidence type="ECO:0000256" key="7">
    <source>
        <dbReference type="SAM" id="MobiDB-lite"/>
    </source>
</evidence>
<keyword evidence="8" id="KW-1133">Transmembrane helix</keyword>
<dbReference type="GO" id="GO:0005634">
    <property type="term" value="C:nucleus"/>
    <property type="evidence" value="ECO:0007669"/>
    <property type="project" value="TreeGrafter"/>
</dbReference>
<dbReference type="InterPro" id="IPR011009">
    <property type="entry name" value="Kinase-like_dom_sf"/>
</dbReference>
<sequence>MASEYAKNIVAELESASQLRAAGFFITRRPWLVKVPSSKFMEMERCKQIMEMERWKLNLRLGFVTFSYFLLRIFARMTPYNLGKAACVCRKWRNTVRNPVFWRNACLKAWQISGVVENYKLMQNNYDSSWRKMWLSRPRVRMDGKLQMFVKLVCIRYVILKLIYCPAGIYVSRNTYIRAGVAEWKVTNPVHVVCYFRYLRFYPSGRFLYKNSSEKLKDVVKFMNFRSTKAEICHSGRFTMSEDKVEGALLYPGMRPTIWRIRLSRLRGTTAGANNRMDLLSIVTSGVQESEVPGPDGDILGVVEGWQDDETHNPEVPAISHTRGLTPFVFVPFEEAETSVLNLPVERMDYYVPGEHFFLKERNPTVEQVRRSISSKPAAGPVVMVKVRLCRRHRRQNLTAARTWEANLPSFNASTSSSSSSFNSSPPDFLRNVQAAFKRHRMMPELNNLQPRRLVAPRREISKSLGLVIDSKTDESHDVSVKQDAQDSRMLMKNTMTVTTVNYESASITPPSISDMPTEEGKFMSIDVQRGQYGFSCDCRGENMVESCLKCRHNIHLDGPKRVQFAMGNNTRSYEIEHGVNNQPDVLTAPNHDVNEHNFNNQVNPLGNFLQNDFGHQVTSSSVVGSTCAITVNSVNAPMLNSTTRNSQPSQMGMGDPSRYNNKLSADQNLEKKCELSSDYQVKELGSGGILKDPPLVDKLTKGDILADYNMDAESRPPITNDRTSEVKPVTSKSAKIEKPASKKDASASRRRNYDPDLFFKVNGKLYQRLGKIGSGGSSEVHKVISQDCTIYALKKIKLKGRDYSTAYGFCQEIEYLNKLKGKDHIIQLIDYEVTDKALLKEVMSGCMSNKDGRVKDDGCIYMVLEYGEIDLARMLSQKWKELDDSRSTIDENWLRFYWQQILLAVKTIHEERIVHSDLKPANFLLVRGSLKLIDFGIAKAIMSDTTNIQRDSQMGTLSYMSPEAFMCNETDVNGNIIKCGRPSDIWSLGCILYQMVYGRTPFADYTTFWAKLKVITDPNHEIRYEPLPNLWLLDLMKKCLAWDRKERWTIPQLIQHPFLVPQILSQLPHHHHNLFQLIADSCSEDSDIAMLCSQLQQLVNDPMPDNKFVGSISLDKKFSLVDEMLKLCLQLKEQLM</sequence>
<dbReference type="Gene3D" id="1.20.1280.50">
    <property type="match status" value="1"/>
</dbReference>
<dbReference type="PROSITE" id="PS00108">
    <property type="entry name" value="PROTEIN_KINASE_ST"/>
    <property type="match status" value="1"/>
</dbReference>
<evidence type="ECO:0000313" key="10">
    <source>
        <dbReference type="EMBL" id="KAD1781284.1"/>
    </source>
</evidence>
<dbReference type="GO" id="GO:0007094">
    <property type="term" value="P:mitotic spindle assembly checkpoint signaling"/>
    <property type="evidence" value="ECO:0007669"/>
    <property type="project" value="TreeGrafter"/>
</dbReference>
<evidence type="ECO:0000256" key="4">
    <source>
        <dbReference type="ARBA" id="ARBA00022777"/>
    </source>
</evidence>
<feature type="region of interest" description="Disordered" evidence="7">
    <location>
        <begin position="712"/>
        <end position="750"/>
    </location>
</feature>
<dbReference type="Pfam" id="PF12937">
    <property type="entry name" value="F-box-like"/>
    <property type="match status" value="1"/>
</dbReference>
<dbReference type="InterPro" id="IPR001810">
    <property type="entry name" value="F-box_dom"/>
</dbReference>
<dbReference type="InterPro" id="IPR045464">
    <property type="entry name" value="Hrt3/FBXO9_C"/>
</dbReference>